<dbReference type="SMART" id="SM00856">
    <property type="entry name" value="PMEI"/>
    <property type="match status" value="1"/>
</dbReference>
<evidence type="ECO:0000313" key="7">
    <source>
        <dbReference type="Proteomes" id="UP000030689"/>
    </source>
</evidence>
<evidence type="ECO:0000256" key="1">
    <source>
        <dbReference type="ARBA" id="ARBA00022729"/>
    </source>
</evidence>
<name>V4N3I3_EUTSA</name>
<dbReference type="NCBIfam" id="TIGR01614">
    <property type="entry name" value="PME_inhib"/>
    <property type="match status" value="1"/>
</dbReference>
<dbReference type="KEGG" id="eus:EUTSA_v10001199mg"/>
<organism evidence="6 7">
    <name type="scientific">Eutrema salsugineum</name>
    <name type="common">Saltwater cress</name>
    <name type="synonym">Sisymbrium salsugineum</name>
    <dbReference type="NCBI Taxonomy" id="72664"/>
    <lineage>
        <taxon>Eukaryota</taxon>
        <taxon>Viridiplantae</taxon>
        <taxon>Streptophyta</taxon>
        <taxon>Embryophyta</taxon>
        <taxon>Tracheophyta</taxon>
        <taxon>Spermatophyta</taxon>
        <taxon>Magnoliopsida</taxon>
        <taxon>eudicotyledons</taxon>
        <taxon>Gunneridae</taxon>
        <taxon>Pentapetalae</taxon>
        <taxon>rosids</taxon>
        <taxon>malvids</taxon>
        <taxon>Brassicales</taxon>
        <taxon>Brassicaceae</taxon>
        <taxon>Eutremeae</taxon>
        <taxon>Eutrema</taxon>
    </lineage>
</organism>
<dbReference type="Proteomes" id="UP000030689">
    <property type="component" value="Unassembled WGS sequence"/>
</dbReference>
<dbReference type="InterPro" id="IPR035513">
    <property type="entry name" value="Invertase/methylesterase_inhib"/>
</dbReference>
<dbReference type="SUPFAM" id="SSF101148">
    <property type="entry name" value="Plant invertase/pectin methylesterase inhibitor"/>
    <property type="match status" value="1"/>
</dbReference>
<dbReference type="STRING" id="72664.V4N3I3"/>
<evidence type="ECO:0000256" key="3">
    <source>
        <dbReference type="ARBA" id="ARBA00038471"/>
    </source>
</evidence>
<accession>V4N3I3</accession>
<dbReference type="AlphaFoldDB" id="V4N3I3"/>
<proteinExistence type="inferred from homology"/>
<dbReference type="InterPro" id="IPR006501">
    <property type="entry name" value="Pectinesterase_inhib_dom"/>
</dbReference>
<dbReference type="CDD" id="cd15795">
    <property type="entry name" value="PMEI-Pla_a_1_like"/>
    <property type="match status" value="1"/>
</dbReference>
<gene>
    <name evidence="6" type="ORF">EUTSA_v10001199mg</name>
</gene>
<feature type="domain" description="Pectinesterase inhibitor" evidence="5">
    <location>
        <begin position="19"/>
        <end position="168"/>
    </location>
</feature>
<feature type="signal peptide" evidence="4">
    <location>
        <begin position="1"/>
        <end position="19"/>
    </location>
</feature>
<dbReference type="OrthoDB" id="1915198at2759"/>
<dbReference type="eggNOG" id="ENOG502RZK0">
    <property type="taxonomic scope" value="Eukaryota"/>
</dbReference>
<keyword evidence="7" id="KW-1185">Reference proteome</keyword>
<sequence>MKFFVSFVMFVLLLNCLETAQNLIQDSCKKAAAKDPKFKYDFCVQSLEADPQSKTATTLEGLVIASTKNAASQTINVKGIVEKILRSSHGIEMPLQDCIELYTDANDSLNEALTNVKSRDYKSANVHLSAALDAPTTCETGFKEAKKPSPVTNENNVSVQKILIPLAFTNML</sequence>
<dbReference type="InterPro" id="IPR034088">
    <property type="entry name" value="Pla_a_1-like"/>
</dbReference>
<dbReference type="EMBL" id="KI517465">
    <property type="protein sequence ID" value="ESQ39841.1"/>
    <property type="molecule type" value="Genomic_DNA"/>
</dbReference>
<comment type="similarity">
    <text evidence="3">Belongs to the PMEI family.</text>
</comment>
<keyword evidence="1 4" id="KW-0732">Signal</keyword>
<keyword evidence="2" id="KW-1015">Disulfide bond</keyword>
<reference evidence="6 7" key="1">
    <citation type="journal article" date="2013" name="Front. Plant Sci.">
        <title>The Reference Genome of the Halophytic Plant Eutrema salsugineum.</title>
        <authorList>
            <person name="Yang R."/>
            <person name="Jarvis D.E."/>
            <person name="Chen H."/>
            <person name="Beilstein M.A."/>
            <person name="Grimwood J."/>
            <person name="Jenkins J."/>
            <person name="Shu S."/>
            <person name="Prochnik S."/>
            <person name="Xin M."/>
            <person name="Ma C."/>
            <person name="Schmutz J."/>
            <person name="Wing R.A."/>
            <person name="Mitchell-Olds T."/>
            <person name="Schumaker K.S."/>
            <person name="Wang X."/>
        </authorList>
    </citation>
    <scope>NUCLEOTIDE SEQUENCE [LARGE SCALE GENOMIC DNA]</scope>
</reference>
<evidence type="ECO:0000256" key="4">
    <source>
        <dbReference type="SAM" id="SignalP"/>
    </source>
</evidence>
<dbReference type="PANTHER" id="PTHR35357">
    <property type="entry name" value="OS02G0537100 PROTEIN"/>
    <property type="match status" value="1"/>
</dbReference>
<evidence type="ECO:0000259" key="5">
    <source>
        <dbReference type="SMART" id="SM00856"/>
    </source>
</evidence>
<dbReference type="GO" id="GO:0004857">
    <property type="term" value="F:enzyme inhibitor activity"/>
    <property type="evidence" value="ECO:0007669"/>
    <property type="project" value="InterPro"/>
</dbReference>
<dbReference type="OMA" id="WVNSIEL"/>
<dbReference type="PANTHER" id="PTHR35357:SF17">
    <property type="entry name" value="PECTINESTERASE INHIBITOR 12"/>
    <property type="match status" value="1"/>
</dbReference>
<evidence type="ECO:0000313" key="6">
    <source>
        <dbReference type="EMBL" id="ESQ39841.1"/>
    </source>
</evidence>
<protein>
    <recommendedName>
        <fullName evidence="5">Pectinesterase inhibitor domain-containing protein</fullName>
    </recommendedName>
</protein>
<dbReference type="FunFam" id="1.20.140.40:FF:000002">
    <property type="entry name" value="Putative invertase inhibitor"/>
    <property type="match status" value="1"/>
</dbReference>
<dbReference type="GO" id="GO:0005576">
    <property type="term" value="C:extracellular region"/>
    <property type="evidence" value="ECO:0007669"/>
    <property type="project" value="UniProtKB-ARBA"/>
</dbReference>
<feature type="chain" id="PRO_5004722137" description="Pectinesterase inhibitor domain-containing protein" evidence="4">
    <location>
        <begin position="20"/>
        <end position="172"/>
    </location>
</feature>
<dbReference type="Gene3D" id="1.20.140.40">
    <property type="entry name" value="Invertase/pectin methylesterase inhibitor family protein"/>
    <property type="match status" value="1"/>
</dbReference>
<evidence type="ECO:0000256" key="2">
    <source>
        <dbReference type="ARBA" id="ARBA00023157"/>
    </source>
</evidence>
<dbReference type="Gramene" id="ESQ39841">
    <property type="protein sequence ID" value="ESQ39841"/>
    <property type="gene ID" value="EUTSA_v10001199mg"/>
</dbReference>
<dbReference type="Pfam" id="PF04043">
    <property type="entry name" value="PMEI"/>
    <property type="match status" value="1"/>
</dbReference>